<accession>A0A9Q0Y5I2</accession>
<evidence type="ECO:0000313" key="5">
    <source>
        <dbReference type="Proteomes" id="UP001142489"/>
    </source>
</evidence>
<organism evidence="4 5">
    <name type="scientific">Phrynocephalus forsythii</name>
    <dbReference type="NCBI Taxonomy" id="171643"/>
    <lineage>
        <taxon>Eukaryota</taxon>
        <taxon>Metazoa</taxon>
        <taxon>Chordata</taxon>
        <taxon>Craniata</taxon>
        <taxon>Vertebrata</taxon>
        <taxon>Euteleostomi</taxon>
        <taxon>Lepidosauria</taxon>
        <taxon>Squamata</taxon>
        <taxon>Bifurcata</taxon>
        <taxon>Unidentata</taxon>
        <taxon>Episquamata</taxon>
        <taxon>Toxicofera</taxon>
        <taxon>Iguania</taxon>
        <taxon>Acrodonta</taxon>
        <taxon>Agamidae</taxon>
        <taxon>Agaminae</taxon>
        <taxon>Phrynocephalus</taxon>
    </lineage>
</organism>
<dbReference type="InterPro" id="IPR006600">
    <property type="entry name" value="HTH_CenpB_DNA-bd_dom"/>
</dbReference>
<sequence>MDEVEKLLLLWIHEEEHAGDTVTETVICAKAKALHADLIAQQPRTYHEDFKASHGWFKKLKNRSSICSVVRHGEAGCSDLPAAEEFATKFSDTVTSEGYLPEQIFNCDKTGLFWKWMPKRTFITQEETKMPGHKPMKDCLNLLFCSNFSGRLKALVTCVLFVEWVNQVFGPIVKQYLQEKNLPLKAVLLVDNEPPHLPGLEDLVEEFSFILPPNTNTLIQPMDQQLTANFRKLYTRELFWPSTQEPAVVEEIISLGRSTGLEVSEEDVTELVEGHTLKRSTKELQQQEQQGLHHGTLEEQEEEGPRQVPLSVLRRACELWGQLQTLVNEHHEQQAEAQELVDQFDTEVIAPWRAVLQKRQRQQTMDWFAVKQVRQEEEPPCSAHLPSSASFNQKLFFCWEF</sequence>
<dbReference type="Pfam" id="PF03221">
    <property type="entry name" value="HTH_Tnp_Tc5"/>
    <property type="match status" value="1"/>
</dbReference>
<gene>
    <name evidence="4" type="ORF">JRQ81_005935</name>
</gene>
<proteinExistence type="predicted"/>
<keyword evidence="5" id="KW-1185">Reference proteome</keyword>
<dbReference type="InterPro" id="IPR009057">
    <property type="entry name" value="Homeodomain-like_sf"/>
</dbReference>
<reference evidence="4" key="1">
    <citation type="journal article" date="2023" name="DNA Res.">
        <title>Chromosome-level genome assembly of Phrynocephalus forsythii using third-generation DNA sequencing and Hi-C analysis.</title>
        <authorList>
            <person name="Qi Y."/>
            <person name="Zhao W."/>
            <person name="Zhao Y."/>
            <person name="Niu C."/>
            <person name="Cao S."/>
            <person name="Zhang Y."/>
        </authorList>
    </citation>
    <scope>NUCLEOTIDE SEQUENCE</scope>
    <source>
        <tissue evidence="4">Muscle</tissue>
    </source>
</reference>
<dbReference type="PANTHER" id="PTHR19303:SF27">
    <property type="entry name" value="HTH CENPB-TYPE DOMAIN-CONTAINING PROTEIN"/>
    <property type="match status" value="1"/>
</dbReference>
<feature type="domain" description="HTH CENPB-type" evidence="3">
    <location>
        <begin position="1"/>
        <end position="70"/>
    </location>
</feature>
<dbReference type="InterPro" id="IPR004875">
    <property type="entry name" value="DDE_SF_endonuclease_dom"/>
</dbReference>
<dbReference type="Pfam" id="PF03184">
    <property type="entry name" value="DDE_1"/>
    <property type="match status" value="1"/>
</dbReference>
<dbReference type="SUPFAM" id="SSF46689">
    <property type="entry name" value="Homeodomain-like"/>
    <property type="match status" value="1"/>
</dbReference>
<dbReference type="Gene3D" id="1.10.10.60">
    <property type="entry name" value="Homeodomain-like"/>
    <property type="match status" value="1"/>
</dbReference>
<dbReference type="Proteomes" id="UP001142489">
    <property type="component" value="Unassembled WGS sequence"/>
</dbReference>
<evidence type="ECO:0000259" key="3">
    <source>
        <dbReference type="PROSITE" id="PS51253"/>
    </source>
</evidence>
<evidence type="ECO:0000256" key="2">
    <source>
        <dbReference type="SAM" id="MobiDB-lite"/>
    </source>
</evidence>
<dbReference type="EMBL" id="JAPFRF010000002">
    <property type="protein sequence ID" value="KAJ7341616.1"/>
    <property type="molecule type" value="Genomic_DNA"/>
</dbReference>
<protein>
    <recommendedName>
        <fullName evidence="3">HTH CENPB-type domain-containing protein</fullName>
    </recommendedName>
</protein>
<feature type="compositionally biased region" description="Low complexity" evidence="2">
    <location>
        <begin position="283"/>
        <end position="294"/>
    </location>
</feature>
<evidence type="ECO:0000313" key="4">
    <source>
        <dbReference type="EMBL" id="KAJ7341616.1"/>
    </source>
</evidence>
<dbReference type="InterPro" id="IPR050863">
    <property type="entry name" value="CenT-Element_Derived"/>
</dbReference>
<feature type="region of interest" description="Disordered" evidence="2">
    <location>
        <begin position="280"/>
        <end position="304"/>
    </location>
</feature>
<keyword evidence="1" id="KW-0238">DNA-binding</keyword>
<dbReference type="PROSITE" id="PS51253">
    <property type="entry name" value="HTH_CENPB"/>
    <property type="match status" value="1"/>
</dbReference>
<dbReference type="GO" id="GO:0003677">
    <property type="term" value="F:DNA binding"/>
    <property type="evidence" value="ECO:0007669"/>
    <property type="project" value="UniProtKB-KW"/>
</dbReference>
<name>A0A9Q0Y5I2_9SAUR</name>
<dbReference type="GO" id="GO:0005634">
    <property type="term" value="C:nucleus"/>
    <property type="evidence" value="ECO:0007669"/>
    <property type="project" value="TreeGrafter"/>
</dbReference>
<evidence type="ECO:0000256" key="1">
    <source>
        <dbReference type="ARBA" id="ARBA00023125"/>
    </source>
</evidence>
<comment type="caution">
    <text evidence="4">The sequence shown here is derived from an EMBL/GenBank/DDBJ whole genome shotgun (WGS) entry which is preliminary data.</text>
</comment>
<dbReference type="AlphaFoldDB" id="A0A9Q0Y5I2"/>
<dbReference type="OrthoDB" id="125347at2759"/>
<dbReference type="PANTHER" id="PTHR19303">
    <property type="entry name" value="TRANSPOSON"/>
    <property type="match status" value="1"/>
</dbReference>